<name>A0A420YKI6_9PEZI</name>
<dbReference type="STRING" id="177199.A0A420YKI6"/>
<keyword evidence="3" id="KW-1185">Reference proteome</keyword>
<evidence type="ECO:0000313" key="3">
    <source>
        <dbReference type="Proteomes" id="UP000275385"/>
    </source>
</evidence>
<feature type="compositionally biased region" description="Basic residues" evidence="1">
    <location>
        <begin position="172"/>
        <end position="190"/>
    </location>
</feature>
<feature type="region of interest" description="Disordered" evidence="1">
    <location>
        <begin position="40"/>
        <end position="194"/>
    </location>
</feature>
<feature type="compositionally biased region" description="Basic and acidic residues" evidence="1">
    <location>
        <begin position="97"/>
        <end position="110"/>
    </location>
</feature>
<evidence type="ECO:0000313" key="2">
    <source>
        <dbReference type="EMBL" id="RKU48372.1"/>
    </source>
</evidence>
<dbReference type="EMBL" id="QVQW01000005">
    <property type="protein sequence ID" value="RKU48372.1"/>
    <property type="molecule type" value="Genomic_DNA"/>
</dbReference>
<evidence type="ECO:0000256" key="1">
    <source>
        <dbReference type="SAM" id="MobiDB-lite"/>
    </source>
</evidence>
<feature type="compositionally biased region" description="Polar residues" evidence="1">
    <location>
        <begin position="67"/>
        <end position="78"/>
    </location>
</feature>
<dbReference type="Proteomes" id="UP000275385">
    <property type="component" value="Unassembled WGS sequence"/>
</dbReference>
<comment type="caution">
    <text evidence="2">The sequence shown here is derived from an EMBL/GenBank/DDBJ whole genome shotgun (WGS) entry which is preliminary data.</text>
</comment>
<dbReference type="AlphaFoldDB" id="A0A420YKI6"/>
<sequence>MSRSSFSIKQLIPRIHNHNHADDDDDISLFWDNDEKASLKVTGGLGSPSPKLTGQWQKNGTKEDIRANTTDANLNVDSTGMEEDEHPNDSHSNNVARSRELDSGEKDITTESKLSFGQTGALAIPTPPRTTVKLLPPLKPNNSTSAPVPPPRSPRRPPPRIASIARNASVSKVRRTHSQRSQKSVRRKVRPTSQKPAFKWTASARDLLNVRLFPRLEVAEVLSPGKLHEIRMSRCSSLVPRISTESDRTECSETTPVDPFSLQDLPTRIGAAGVAVALEGEENTLSSSKRTSKPATMVAGKDIPFPSLPAKNPARFSPHGVPLPSIPEVMITSPNNKTSAAVLSPTSVVHPEHEAYLTLPSTNYTMAAPFFRHGPIRLAKSDIVRSHTSSQLSFAAEVDRTLDWTAFQISILGGAGDLYSESRDYLKREEEEERLVDELCDWWEGYGFESYGRIQRDAHDQYSSGTTHDAIGAPTEIPQITKTDLLSGLYNRLPQSTEGGLLTSRFSTARNLGSRRWTVEGRSKHPATGKHLGMNFDVARQRRPSMESLPQSPMLDLEVMKDVKGEEYVVPMGYNLDHDLGDFLAWEAQNVWVDGFGLEEAELPA</sequence>
<organism evidence="2 3">
    <name type="scientific">Coniochaeta pulveracea</name>
    <dbReference type="NCBI Taxonomy" id="177199"/>
    <lineage>
        <taxon>Eukaryota</taxon>
        <taxon>Fungi</taxon>
        <taxon>Dikarya</taxon>
        <taxon>Ascomycota</taxon>
        <taxon>Pezizomycotina</taxon>
        <taxon>Sordariomycetes</taxon>
        <taxon>Sordariomycetidae</taxon>
        <taxon>Coniochaetales</taxon>
        <taxon>Coniochaetaceae</taxon>
        <taxon>Coniochaeta</taxon>
    </lineage>
</organism>
<dbReference type="OrthoDB" id="5244857at2759"/>
<gene>
    <name evidence="2" type="ORF">DL546_009058</name>
</gene>
<protein>
    <submittedName>
        <fullName evidence="2">Uncharacterized protein</fullName>
    </submittedName>
</protein>
<proteinExistence type="predicted"/>
<accession>A0A420YKI6</accession>
<reference evidence="2 3" key="1">
    <citation type="submission" date="2018-08" db="EMBL/GenBank/DDBJ databases">
        <title>Draft genome of the lignicolous fungus Coniochaeta pulveracea.</title>
        <authorList>
            <person name="Borstlap C.J."/>
            <person name="De Witt R.N."/>
            <person name="Botha A."/>
            <person name="Volschenk H."/>
        </authorList>
    </citation>
    <scope>NUCLEOTIDE SEQUENCE [LARGE SCALE GENOMIC DNA]</scope>
    <source>
        <strain evidence="2 3">CAB683</strain>
    </source>
</reference>
<feature type="compositionally biased region" description="Polar residues" evidence="1">
    <location>
        <begin position="50"/>
        <end position="59"/>
    </location>
</feature>